<accession>A0A4T0FKI8</accession>
<dbReference type="Gene3D" id="3.40.50.720">
    <property type="entry name" value="NAD(P)-binding Rossmann-like Domain"/>
    <property type="match status" value="2"/>
</dbReference>
<evidence type="ECO:0000256" key="6">
    <source>
        <dbReference type="SAM" id="MobiDB-lite"/>
    </source>
</evidence>
<dbReference type="InterPro" id="IPR045886">
    <property type="entry name" value="ThiF/MoeB/HesA"/>
</dbReference>
<dbReference type="Pfam" id="PF00899">
    <property type="entry name" value="ThiF"/>
    <property type="match status" value="1"/>
</dbReference>
<dbReference type="InterPro" id="IPR035985">
    <property type="entry name" value="Ubiquitin-activating_enz"/>
</dbReference>
<evidence type="ECO:0000256" key="1">
    <source>
        <dbReference type="ARBA" id="ARBA00005032"/>
    </source>
</evidence>
<proteinExistence type="inferred from homology"/>
<feature type="region of interest" description="Disordered" evidence="6">
    <location>
        <begin position="408"/>
        <end position="431"/>
    </location>
</feature>
<evidence type="ECO:0000256" key="5">
    <source>
        <dbReference type="PIRNR" id="PIRNR039099"/>
    </source>
</evidence>
<evidence type="ECO:0000256" key="2">
    <source>
        <dbReference type="ARBA" id="ARBA00006868"/>
    </source>
</evidence>
<sequence length="556" mass="61832">MDLEQATSAEIKVTDQRPDHKTRRYDRQLRLWAAAGQSALENAKVLVINGSATSSATLKNLVLPGVGHFTVLDDQMVSDADIGNNFFLEPDSVGKPRATEIVRLLLEMNDSVSGEGLVKNPHQVLESEPDFFTNFSAVILHNTATDLTLKLSDLAWNNHLPLFVMKTTGFYASLRVQLPEQTIIDTHPDAIIDLRLNKPFEQLNQFVQSVNLSKVSDNEYAHVPYIVLLIKELDEWKMSHDGVLPKNLTEKREFKKILDGRRRKGVDGQNIDEAQSQAYRAFQTNDVPHEVAALYQDDSLKNLSKDSSPFWFLVASLKEFTDRHGVIPHPGTLPDLHTDTQTYVHLQTIYKNKARQDVDELKEILAGVVDKFGVSISSFSDDLISGFAKHAAFLKVIKGSSLRDEYTSPRRDAIGRWPPSNQAPPNTSTAAGLSDDFTSSAYAIYVAFITADAFRNKHGRLPGDCAVENFENDATKANDELERVMKELYGAEVTPVVTDSLRELVRGGGCDLPNTAAFVGGIASQEIIKVITNQYIPIDNYCIIDLIKSTTTVLKM</sequence>
<dbReference type="UniPathway" id="UPA00885"/>
<reference evidence="8 9" key="1">
    <citation type="submission" date="2019-03" db="EMBL/GenBank/DDBJ databases">
        <title>Sequencing 23 genomes of Wallemia ichthyophaga.</title>
        <authorList>
            <person name="Gostincar C."/>
        </authorList>
    </citation>
    <scope>NUCLEOTIDE SEQUENCE [LARGE SCALE GENOMIC DNA]</scope>
    <source>
        <strain evidence="8 9">EXF-5753</strain>
    </source>
</reference>
<dbReference type="PANTHER" id="PTHR10953">
    <property type="entry name" value="UBIQUITIN-ACTIVATING ENZYME E1"/>
    <property type="match status" value="1"/>
</dbReference>
<feature type="region of interest" description="Disordered" evidence="6">
    <location>
        <begin position="1"/>
        <end position="21"/>
    </location>
</feature>
<evidence type="ECO:0000256" key="3">
    <source>
        <dbReference type="ARBA" id="ARBA00015407"/>
    </source>
</evidence>
<dbReference type="SUPFAM" id="SSF69572">
    <property type="entry name" value="Activating enzymes of the ubiquitin-like proteins"/>
    <property type="match status" value="1"/>
</dbReference>
<dbReference type="OrthoDB" id="1708823at2759"/>
<dbReference type="GO" id="GO:0045116">
    <property type="term" value="P:protein neddylation"/>
    <property type="evidence" value="ECO:0007669"/>
    <property type="project" value="UniProtKB-UniRule"/>
</dbReference>
<dbReference type="FunFam" id="3.40.50.720:FF:000475">
    <property type="entry name" value="NEDD8-activating enzyme E1 regulatory subunit"/>
    <property type="match status" value="1"/>
</dbReference>
<feature type="compositionally biased region" description="Basic and acidic residues" evidence="6">
    <location>
        <begin position="12"/>
        <end position="21"/>
    </location>
</feature>
<dbReference type="PANTHER" id="PTHR10953:SF29">
    <property type="entry name" value="NEDD8-ACTIVATING ENZYME E1 REGULATORY SUBUNIT"/>
    <property type="match status" value="1"/>
</dbReference>
<evidence type="ECO:0000313" key="8">
    <source>
        <dbReference type="EMBL" id="TIA88779.1"/>
    </source>
</evidence>
<dbReference type="EMBL" id="SPNW01000034">
    <property type="protein sequence ID" value="TIA88779.1"/>
    <property type="molecule type" value="Genomic_DNA"/>
</dbReference>
<dbReference type="GO" id="GO:0005737">
    <property type="term" value="C:cytoplasm"/>
    <property type="evidence" value="ECO:0007669"/>
    <property type="project" value="TreeGrafter"/>
</dbReference>
<feature type="compositionally biased region" description="Polar residues" evidence="6">
    <location>
        <begin position="419"/>
        <end position="431"/>
    </location>
</feature>
<comment type="pathway">
    <text evidence="1 5">Protein modification; protein neddylation.</text>
</comment>
<feature type="domain" description="THIF-type NAD/FAD binding fold" evidence="7">
    <location>
        <begin position="25"/>
        <end position="553"/>
    </location>
</feature>
<comment type="caution">
    <text evidence="8">The sequence shown here is derived from an EMBL/GenBank/DDBJ whole genome shotgun (WGS) entry which is preliminary data.</text>
</comment>
<dbReference type="PIRSF" id="PIRSF039099">
    <property type="entry name" value="APP-BP1"/>
    <property type="match status" value="1"/>
</dbReference>
<dbReference type="AlphaFoldDB" id="A0A4T0FKI8"/>
<organism evidence="8 9">
    <name type="scientific">Wallemia hederae</name>
    <dbReference type="NCBI Taxonomy" id="1540922"/>
    <lineage>
        <taxon>Eukaryota</taxon>
        <taxon>Fungi</taxon>
        <taxon>Dikarya</taxon>
        <taxon>Basidiomycota</taxon>
        <taxon>Wallemiomycotina</taxon>
        <taxon>Wallemiomycetes</taxon>
        <taxon>Wallemiales</taxon>
        <taxon>Wallemiaceae</taxon>
        <taxon>Wallemia</taxon>
    </lineage>
</organism>
<keyword evidence="4 5" id="KW-0833">Ubl conjugation pathway</keyword>
<dbReference type="InterPro" id="IPR030667">
    <property type="entry name" value="APP-BP1"/>
</dbReference>
<gene>
    <name evidence="8" type="ORF">E3P99_02395</name>
</gene>
<dbReference type="GO" id="GO:0019781">
    <property type="term" value="F:NEDD8 activating enzyme activity"/>
    <property type="evidence" value="ECO:0007669"/>
    <property type="project" value="UniProtKB-UniRule"/>
</dbReference>
<evidence type="ECO:0000256" key="4">
    <source>
        <dbReference type="ARBA" id="ARBA00022786"/>
    </source>
</evidence>
<evidence type="ECO:0000259" key="7">
    <source>
        <dbReference type="Pfam" id="PF00899"/>
    </source>
</evidence>
<keyword evidence="9" id="KW-1185">Reference proteome</keyword>
<protein>
    <recommendedName>
        <fullName evidence="3 5">NEDD8-activating enzyme E1 regulatory subunit</fullName>
    </recommendedName>
</protein>
<name>A0A4T0FKI8_9BASI</name>
<comment type="similarity">
    <text evidence="2 5">Belongs to the ubiquitin-activating E1 family. ULA1 subfamily.</text>
</comment>
<comment type="function">
    <text evidence="5">Regulatory subunit of the dimeric UBA3-ULA1 E1 enzyme.</text>
</comment>
<dbReference type="Proteomes" id="UP000310189">
    <property type="component" value="Unassembled WGS sequence"/>
</dbReference>
<evidence type="ECO:0000313" key="9">
    <source>
        <dbReference type="Proteomes" id="UP000310189"/>
    </source>
</evidence>
<dbReference type="InterPro" id="IPR000594">
    <property type="entry name" value="ThiF_NAD_FAD-bd"/>
</dbReference>